<gene>
    <name evidence="3" type="primary">LOC107431065</name>
</gene>
<accession>A0A6P4BEH6</accession>
<protein>
    <submittedName>
        <fullName evidence="3">Uncharacterized protein LOC107431065</fullName>
    </submittedName>
</protein>
<dbReference type="Proteomes" id="UP001652623">
    <property type="component" value="Chromosome 6"/>
</dbReference>
<keyword evidence="2" id="KW-1185">Reference proteome</keyword>
<feature type="compositionally biased region" description="Basic and acidic residues" evidence="1">
    <location>
        <begin position="85"/>
        <end position="102"/>
    </location>
</feature>
<dbReference type="GeneID" id="107431065"/>
<sequence>MEDFVTDSEASSVLPSSKEEDHEKEKEDANKAQKKEDHLFSRLIHGGEAEAEKEDKEEEKSGGIITNFISNLVAPLSPKAGQVTEQEHEVDEIGKGDSKSVEDGGNGGGIINNLISNLFHQSNGGGGEKREGDKEEEEENMNFVGGRKKAKIDKEEGEERGGIIDSFVSHLPRSLPDDAAPTTDEVFILIHSIVKD</sequence>
<proteinExistence type="predicted"/>
<feature type="compositionally biased region" description="Basic and acidic residues" evidence="1">
    <location>
        <begin position="17"/>
        <end position="61"/>
    </location>
</feature>
<organism evidence="2 3">
    <name type="scientific">Ziziphus jujuba</name>
    <name type="common">Chinese jujube</name>
    <name type="synonym">Ziziphus sativa</name>
    <dbReference type="NCBI Taxonomy" id="326968"/>
    <lineage>
        <taxon>Eukaryota</taxon>
        <taxon>Viridiplantae</taxon>
        <taxon>Streptophyta</taxon>
        <taxon>Embryophyta</taxon>
        <taxon>Tracheophyta</taxon>
        <taxon>Spermatophyta</taxon>
        <taxon>Magnoliopsida</taxon>
        <taxon>eudicotyledons</taxon>
        <taxon>Gunneridae</taxon>
        <taxon>Pentapetalae</taxon>
        <taxon>rosids</taxon>
        <taxon>fabids</taxon>
        <taxon>Rosales</taxon>
        <taxon>Rhamnaceae</taxon>
        <taxon>Paliureae</taxon>
        <taxon>Ziziphus</taxon>
    </lineage>
</organism>
<dbReference type="AlphaFoldDB" id="A0A6P4BEH6"/>
<dbReference type="RefSeq" id="XP_015897423.3">
    <property type="nucleotide sequence ID" value="XM_016041937.4"/>
</dbReference>
<name>A0A6P4BEH6_ZIZJJ</name>
<dbReference type="InParanoid" id="A0A6P4BEH6"/>
<reference evidence="3" key="1">
    <citation type="submission" date="2025-08" db="UniProtKB">
        <authorList>
            <consortium name="RefSeq"/>
        </authorList>
    </citation>
    <scope>IDENTIFICATION</scope>
    <source>
        <tissue evidence="3">Seedling</tissue>
    </source>
</reference>
<dbReference type="KEGG" id="zju:107431065"/>
<evidence type="ECO:0000313" key="3">
    <source>
        <dbReference type="RefSeq" id="XP_015897423.3"/>
    </source>
</evidence>
<feature type="region of interest" description="Disordered" evidence="1">
    <location>
        <begin position="1"/>
        <end position="63"/>
    </location>
</feature>
<evidence type="ECO:0000313" key="2">
    <source>
        <dbReference type="Proteomes" id="UP001652623"/>
    </source>
</evidence>
<feature type="region of interest" description="Disordered" evidence="1">
    <location>
        <begin position="77"/>
        <end position="144"/>
    </location>
</feature>
<evidence type="ECO:0000256" key="1">
    <source>
        <dbReference type="SAM" id="MobiDB-lite"/>
    </source>
</evidence>